<organism evidence="1 2">
    <name type="scientific">Fusobacterium mortiferum</name>
    <dbReference type="NCBI Taxonomy" id="850"/>
    <lineage>
        <taxon>Bacteria</taxon>
        <taxon>Fusobacteriati</taxon>
        <taxon>Fusobacteriota</taxon>
        <taxon>Fusobacteriia</taxon>
        <taxon>Fusobacteriales</taxon>
        <taxon>Fusobacteriaceae</taxon>
        <taxon>Fusobacterium</taxon>
    </lineage>
</organism>
<reference evidence="1 2" key="1">
    <citation type="journal article" date="2021" name="Sci. Rep.">
        <title>The distribution of antibiotic resistance genes in chicken gut microbiota commensals.</title>
        <authorList>
            <person name="Juricova H."/>
            <person name="Matiasovicova J."/>
            <person name="Kubasova T."/>
            <person name="Cejkova D."/>
            <person name="Rychlik I."/>
        </authorList>
    </citation>
    <scope>NUCLEOTIDE SEQUENCE [LARGE SCALE GENOMIC DNA]</scope>
    <source>
        <strain evidence="1 2">An425</strain>
    </source>
</reference>
<comment type="caution">
    <text evidence="1">The sequence shown here is derived from an EMBL/GenBank/DDBJ whole genome shotgun (WGS) entry which is preliminary data.</text>
</comment>
<evidence type="ECO:0000313" key="2">
    <source>
        <dbReference type="Proteomes" id="UP000728968"/>
    </source>
</evidence>
<accession>A0ABS2G4V1</accession>
<proteinExistence type="predicted"/>
<dbReference type="EMBL" id="JACJLT010000165">
    <property type="protein sequence ID" value="MBM6876060.1"/>
    <property type="molecule type" value="Genomic_DNA"/>
</dbReference>
<gene>
    <name evidence="1" type="ORF">H6A04_10470</name>
</gene>
<keyword evidence="2" id="KW-1185">Reference proteome</keyword>
<evidence type="ECO:0000313" key="1">
    <source>
        <dbReference type="EMBL" id="MBM6876060.1"/>
    </source>
</evidence>
<sequence>MKKYLEIDYVLVIGEIGYSETFIELVKKKNSKIKFIKFIWDKMGKKEIEWYKKNYDEVYTFEKEDAKTYDIKWRPSFYLEHEVEGKEEDFYYLGRERDTERYKYVKKIYEYCLKNNLKYNILLYTQDKKKKDKFITNQKIKYSENIKNVKKSKVTFEKNIVDQKGLSLRTLECLAYNTKLITTNKDVINYDFYNENNILIVDKIEEIEKIDINFFKSPYLELSREILDKYSFEGFLKEIFEIK</sequence>
<dbReference type="Proteomes" id="UP000728968">
    <property type="component" value="Unassembled WGS sequence"/>
</dbReference>
<protein>
    <submittedName>
        <fullName evidence="1">Uncharacterized protein</fullName>
    </submittedName>
</protein>
<name>A0ABS2G4V1_FUSMR</name>